<reference evidence="3 4" key="1">
    <citation type="journal article" date="2019" name="Nat. Med.">
        <title>A library of human gut bacterial isolates paired with longitudinal multiomics data enables mechanistic microbiome research.</title>
        <authorList>
            <person name="Poyet M."/>
            <person name="Groussin M."/>
            <person name="Gibbons S.M."/>
            <person name="Avila-Pacheco J."/>
            <person name="Jiang X."/>
            <person name="Kearney S.M."/>
            <person name="Perrotta A.R."/>
            <person name="Berdy B."/>
            <person name="Zhao S."/>
            <person name="Lieberman T.D."/>
            <person name="Swanson P.K."/>
            <person name="Smith M."/>
            <person name="Roesemann S."/>
            <person name="Alexander J.E."/>
            <person name="Rich S.A."/>
            <person name="Livny J."/>
            <person name="Vlamakis H."/>
            <person name="Clish C."/>
            <person name="Bullock K."/>
            <person name="Deik A."/>
            <person name="Scott J."/>
            <person name="Pierce K.A."/>
            <person name="Xavier R.J."/>
            <person name="Alm E.J."/>
        </authorList>
    </citation>
    <scope>NUCLEOTIDE SEQUENCE [LARGE SCALE GENOMIC DNA]</scope>
    <source>
        <strain evidence="1 3">BIOML-A4</strain>
        <strain evidence="2 4">BIOML-A5</strain>
    </source>
</reference>
<dbReference type="InterPro" id="IPR008928">
    <property type="entry name" value="6-hairpin_glycosidase_sf"/>
</dbReference>
<dbReference type="EMBL" id="WKPI01000024">
    <property type="protein sequence ID" value="MSC33932.1"/>
    <property type="molecule type" value="Genomic_DNA"/>
</dbReference>
<dbReference type="OrthoDB" id="1007055at2"/>
<dbReference type="Proteomes" id="UP000480929">
    <property type="component" value="Unassembled WGS sequence"/>
</dbReference>
<protein>
    <submittedName>
        <fullName evidence="1">Uncharacterized protein</fullName>
    </submittedName>
</protein>
<proteinExistence type="predicted"/>
<dbReference type="RefSeq" id="WP_154239380.1">
    <property type="nucleotide sequence ID" value="NZ_CALJPI010000057.1"/>
</dbReference>
<accession>A0A6N7S975</accession>
<evidence type="ECO:0000313" key="1">
    <source>
        <dbReference type="EMBL" id="MSA90202.1"/>
    </source>
</evidence>
<dbReference type="Proteomes" id="UP000433575">
    <property type="component" value="Unassembled WGS sequence"/>
</dbReference>
<organism evidence="1 3">
    <name type="scientific">Holdemania massiliensis</name>
    <dbReference type="NCBI Taxonomy" id="1468449"/>
    <lineage>
        <taxon>Bacteria</taxon>
        <taxon>Bacillati</taxon>
        <taxon>Bacillota</taxon>
        <taxon>Erysipelotrichia</taxon>
        <taxon>Erysipelotrichales</taxon>
        <taxon>Erysipelotrichaceae</taxon>
        <taxon>Holdemania</taxon>
    </lineage>
</organism>
<evidence type="ECO:0000313" key="4">
    <source>
        <dbReference type="Proteomes" id="UP000480929"/>
    </source>
</evidence>
<evidence type="ECO:0000313" key="3">
    <source>
        <dbReference type="Proteomes" id="UP000433575"/>
    </source>
</evidence>
<dbReference type="SUPFAM" id="SSF48208">
    <property type="entry name" value="Six-hairpin glycosidases"/>
    <property type="match status" value="1"/>
</dbReference>
<comment type="caution">
    <text evidence="1">The sequence shown here is derived from an EMBL/GenBank/DDBJ whole genome shotgun (WGS) entry which is preliminary data.</text>
</comment>
<name>A0A6N7S975_9FIRM</name>
<dbReference type="AlphaFoldDB" id="A0A6N7S975"/>
<sequence>MNLEWTETGRITKCVFHQGEAVDFRLDEYGGPAWQCRLGEELRTSTSPRYKDGWFKEAFFGIELRHRIKMEGECLIIEAEAENQSSQTMPLDQLDLRIGLDCSMESYPQWDTVFAPTLLRCEKTWFWGLLKSPRGRQIAVFSPDPIASWHLDYNRFFADGGHRILTFCLDFMQSGKLPPRHPQSLPLAPGEIRRWRIELTELSGGQSLTHWLADKGAPVFAGERWSTECGSSLTFQLLSAAEPTLTAEGEPVCCQLQEPGVYTVTLRSEQPREMRLIAENGQHQSEAWVQFIHPWQTIMEEAANQVLLQPQKMGTHCESWYGLFTGALAIVHDLHFDREAYYQKVRELIPLGFDVEKGCPIVHPGRIQNTACMIGLLADLTAAAQDRRPLELGAKLADWLIEHRQRADGAFCNGKGKHYTSVIYIAKSILELVAEERKQPEAFWQQRAQRHFEAAKRAVDELALHRDNIETEGQATLEDGMLTCSVAQLTMLARMLDSDQRQPYIEAAEALVVKHRCLERTAVADSRCSQTTLRFWEAQYDVLIMGNMINSPHGWSAWKVYGIMDLYLLSGKREYLIDAMNTLMSCVSLLDVEKKTLNWAFVPDPHREVMAFVKDPQQAGKGKFVKQTIAEERVAMISRWYRAPEETAVFGYLGSWPDVLTDQGGCCDNDVHEIFKCAEEVILTKAYVHEEKDSWDAFHCTVENTAEGLMIRPREALVDQVHVVLSSKKQVTVEFASGRVTLILQRGWIGADGTVAAD</sequence>
<dbReference type="EMBL" id="WKPJ01000022">
    <property type="protein sequence ID" value="MSA90202.1"/>
    <property type="molecule type" value="Genomic_DNA"/>
</dbReference>
<evidence type="ECO:0000313" key="2">
    <source>
        <dbReference type="EMBL" id="MSC33932.1"/>
    </source>
</evidence>
<gene>
    <name evidence="2" type="ORF">GKD88_12460</name>
    <name evidence="1" type="ORF">GKE08_12790</name>
</gene>
<keyword evidence="4" id="KW-1185">Reference proteome</keyword>
<dbReference type="GO" id="GO:0005975">
    <property type="term" value="P:carbohydrate metabolic process"/>
    <property type="evidence" value="ECO:0007669"/>
    <property type="project" value="InterPro"/>
</dbReference>